<reference evidence="2 3" key="1">
    <citation type="journal article" date="2021" name="BMC Biol.">
        <title>Horizontally acquired antibacterial genes associated with adaptive radiation of ladybird beetles.</title>
        <authorList>
            <person name="Li H.S."/>
            <person name="Tang X.F."/>
            <person name="Huang Y.H."/>
            <person name="Xu Z.Y."/>
            <person name="Chen M.L."/>
            <person name="Du X.Y."/>
            <person name="Qiu B.Y."/>
            <person name="Chen P.T."/>
            <person name="Zhang W."/>
            <person name="Slipinski A."/>
            <person name="Escalona H.E."/>
            <person name="Waterhouse R.M."/>
            <person name="Zwick A."/>
            <person name="Pang H."/>
        </authorList>
    </citation>
    <scope>NUCLEOTIDE SEQUENCE [LARGE SCALE GENOMIC DNA]</scope>
    <source>
        <strain evidence="2">SYSU2018</strain>
    </source>
</reference>
<organism evidence="2 3">
    <name type="scientific">Cryptolaemus montrouzieri</name>
    <dbReference type="NCBI Taxonomy" id="559131"/>
    <lineage>
        <taxon>Eukaryota</taxon>
        <taxon>Metazoa</taxon>
        <taxon>Ecdysozoa</taxon>
        <taxon>Arthropoda</taxon>
        <taxon>Hexapoda</taxon>
        <taxon>Insecta</taxon>
        <taxon>Pterygota</taxon>
        <taxon>Neoptera</taxon>
        <taxon>Endopterygota</taxon>
        <taxon>Coleoptera</taxon>
        <taxon>Polyphaga</taxon>
        <taxon>Cucujiformia</taxon>
        <taxon>Coccinelloidea</taxon>
        <taxon>Coccinellidae</taxon>
        <taxon>Scymninae</taxon>
        <taxon>Scymnini</taxon>
        <taxon>Cryptolaemus</taxon>
    </lineage>
</organism>
<dbReference type="EMBL" id="JABFTP020000103">
    <property type="protein sequence ID" value="KAL3278010.1"/>
    <property type="molecule type" value="Genomic_DNA"/>
</dbReference>
<comment type="caution">
    <text evidence="2">The sequence shown here is derived from an EMBL/GenBank/DDBJ whole genome shotgun (WGS) entry which is preliminary data.</text>
</comment>
<proteinExistence type="predicted"/>
<evidence type="ECO:0000313" key="3">
    <source>
        <dbReference type="Proteomes" id="UP001516400"/>
    </source>
</evidence>
<sequence>MALTPAEKKRRYMLKLQLNPENRAEAKKKHLERYHSRKKIAEDITEGNIELLGEIMMNKPPSLPRTETARTRDRRRVRRDRSALYRRNLKLQEELKKQKRKSNEYKKRYRRAEKSSKDLRENKYTTLTRAIRDHYNKLKTLVEKKAFKQIFLGKKISKSKMKTAIVRDTLGIDQLRQKQTAPKNNSLVERIRVNFEFDDVSKARAGKRETDDEI</sequence>
<accession>A0ABD2NH28</accession>
<feature type="region of interest" description="Disordered" evidence="1">
    <location>
        <begin position="57"/>
        <end position="80"/>
    </location>
</feature>
<evidence type="ECO:0000313" key="2">
    <source>
        <dbReference type="EMBL" id="KAL3278010.1"/>
    </source>
</evidence>
<feature type="region of interest" description="Disordered" evidence="1">
    <location>
        <begin position="96"/>
        <end position="117"/>
    </location>
</feature>
<gene>
    <name evidence="2" type="ORF">HHI36_013351</name>
</gene>
<protein>
    <submittedName>
        <fullName evidence="2">Uncharacterized protein</fullName>
    </submittedName>
</protein>
<keyword evidence="3" id="KW-1185">Reference proteome</keyword>
<name>A0ABD2NH28_9CUCU</name>
<dbReference type="Proteomes" id="UP001516400">
    <property type="component" value="Unassembled WGS sequence"/>
</dbReference>
<evidence type="ECO:0000256" key="1">
    <source>
        <dbReference type="SAM" id="MobiDB-lite"/>
    </source>
</evidence>
<dbReference type="AlphaFoldDB" id="A0ABD2NH28"/>